<dbReference type="OrthoDB" id="9810929at2"/>
<dbReference type="InterPro" id="IPR035461">
    <property type="entry name" value="GmhA/DiaA"/>
</dbReference>
<gene>
    <name evidence="2" type="ORF">SAMN05444390_103395</name>
</gene>
<proteinExistence type="predicted"/>
<keyword evidence="3" id="KW-1185">Reference proteome</keyword>
<protein>
    <submittedName>
        <fullName evidence="2">Phosphoheptose isomerase</fullName>
    </submittedName>
</protein>
<dbReference type="GO" id="GO:0016853">
    <property type="term" value="F:isomerase activity"/>
    <property type="evidence" value="ECO:0007669"/>
    <property type="project" value="UniProtKB-KW"/>
</dbReference>
<dbReference type="SUPFAM" id="SSF53697">
    <property type="entry name" value="SIS domain"/>
    <property type="match status" value="1"/>
</dbReference>
<dbReference type="GO" id="GO:1901135">
    <property type="term" value="P:carbohydrate derivative metabolic process"/>
    <property type="evidence" value="ECO:0007669"/>
    <property type="project" value="InterPro"/>
</dbReference>
<sequence>MELEDRIVSQFHNSMEINAQTIEHYTPLIAEASELLLHSLVNESKILCVGNGGAGALAQHFSSLLLSRFRHERPGLPALALNADSAAMSAITEDSSFAEVYAKQIRALGQPGDILLAISPDGRGTSMVQAIQAAHDREMLVIALTGGDGGNMTALLARDEIEICVPSDDESLVYHTQLLVLHCLCDLIDYQLFGA</sequence>
<dbReference type="AlphaFoldDB" id="A0A1H6CD16"/>
<dbReference type="CDD" id="cd05006">
    <property type="entry name" value="SIS_GmhA"/>
    <property type="match status" value="1"/>
</dbReference>
<dbReference type="PANTHER" id="PTHR30390">
    <property type="entry name" value="SEDOHEPTULOSE 7-PHOSPHATE ISOMERASE / DNAA INITIATOR-ASSOCIATING FACTOR FOR REPLICATION INITIATION"/>
    <property type="match status" value="1"/>
</dbReference>
<keyword evidence="2" id="KW-0413">Isomerase</keyword>
<evidence type="ECO:0000313" key="3">
    <source>
        <dbReference type="Proteomes" id="UP000236745"/>
    </source>
</evidence>
<evidence type="ECO:0000259" key="1">
    <source>
        <dbReference type="PROSITE" id="PS51464"/>
    </source>
</evidence>
<evidence type="ECO:0000313" key="2">
    <source>
        <dbReference type="EMBL" id="SEG70920.1"/>
    </source>
</evidence>
<dbReference type="GO" id="GO:0097367">
    <property type="term" value="F:carbohydrate derivative binding"/>
    <property type="evidence" value="ECO:0007669"/>
    <property type="project" value="InterPro"/>
</dbReference>
<dbReference type="InterPro" id="IPR046348">
    <property type="entry name" value="SIS_dom_sf"/>
</dbReference>
<dbReference type="Proteomes" id="UP000236745">
    <property type="component" value="Unassembled WGS sequence"/>
</dbReference>
<feature type="domain" description="SIS" evidence="1">
    <location>
        <begin position="36"/>
        <end position="195"/>
    </location>
</feature>
<dbReference type="InterPro" id="IPR050099">
    <property type="entry name" value="SIS_GmhA/DiaA_subfam"/>
</dbReference>
<name>A0A1H6CD16_9GAMM</name>
<reference evidence="2 3" key="1">
    <citation type="submission" date="2016-10" db="EMBL/GenBank/DDBJ databases">
        <authorList>
            <person name="de Groot N.N."/>
        </authorList>
    </citation>
    <scope>NUCLEOTIDE SEQUENCE [LARGE SCALE GENOMIC DNA]</scope>
    <source>
        <strain evidence="2 3">DSM 22012</strain>
    </source>
</reference>
<dbReference type="RefSeq" id="WP_104004229.1">
    <property type="nucleotide sequence ID" value="NZ_FNVQ01000003.1"/>
</dbReference>
<dbReference type="PROSITE" id="PS51464">
    <property type="entry name" value="SIS"/>
    <property type="match status" value="1"/>
</dbReference>
<dbReference type="Pfam" id="PF13580">
    <property type="entry name" value="SIS_2"/>
    <property type="match status" value="1"/>
</dbReference>
<dbReference type="PANTHER" id="PTHR30390:SF6">
    <property type="entry name" value="DNAA INITIATOR-ASSOCIATING PROTEIN DIAA"/>
    <property type="match status" value="1"/>
</dbReference>
<dbReference type="Gene3D" id="3.40.50.10490">
    <property type="entry name" value="Glucose-6-phosphate isomerase like protein, domain 1"/>
    <property type="match status" value="1"/>
</dbReference>
<organism evidence="2 3">
    <name type="scientific">Marinobacterium lutimaris</name>
    <dbReference type="NCBI Taxonomy" id="568106"/>
    <lineage>
        <taxon>Bacteria</taxon>
        <taxon>Pseudomonadati</taxon>
        <taxon>Pseudomonadota</taxon>
        <taxon>Gammaproteobacteria</taxon>
        <taxon>Oceanospirillales</taxon>
        <taxon>Oceanospirillaceae</taxon>
        <taxon>Marinobacterium</taxon>
    </lineage>
</organism>
<dbReference type="InterPro" id="IPR001347">
    <property type="entry name" value="SIS_dom"/>
</dbReference>
<accession>A0A1H6CD16</accession>
<dbReference type="EMBL" id="FNVQ01000003">
    <property type="protein sequence ID" value="SEG70920.1"/>
    <property type="molecule type" value="Genomic_DNA"/>
</dbReference>